<dbReference type="InterPro" id="IPR006059">
    <property type="entry name" value="SBP"/>
</dbReference>
<evidence type="ECO:0000256" key="4">
    <source>
        <dbReference type="ARBA" id="ARBA00023139"/>
    </source>
</evidence>
<dbReference type="PANTHER" id="PTHR43649:SF33">
    <property type="entry name" value="POLYGALACTURONAN_RHAMNOGALACTURONAN-BINDING PROTEIN YTCQ"/>
    <property type="match status" value="1"/>
</dbReference>
<keyword evidence="7" id="KW-1185">Reference proteome</keyword>
<dbReference type="Pfam" id="PF01547">
    <property type="entry name" value="SBP_bac_1"/>
    <property type="match status" value="1"/>
</dbReference>
<protein>
    <submittedName>
        <fullName evidence="6">Sugar ABC transporter substrate-binding protein</fullName>
    </submittedName>
</protein>
<keyword evidence="3" id="KW-0472">Membrane</keyword>
<evidence type="ECO:0000313" key="6">
    <source>
        <dbReference type="EMBL" id="AXB42674.1"/>
    </source>
</evidence>
<organism evidence="6 7">
    <name type="scientific">Amycolatopsis albispora</name>
    <dbReference type="NCBI Taxonomy" id="1804986"/>
    <lineage>
        <taxon>Bacteria</taxon>
        <taxon>Bacillati</taxon>
        <taxon>Actinomycetota</taxon>
        <taxon>Actinomycetes</taxon>
        <taxon>Pseudonocardiales</taxon>
        <taxon>Pseudonocardiaceae</taxon>
        <taxon>Amycolatopsis</taxon>
    </lineage>
</organism>
<dbReference type="Gene3D" id="3.40.190.10">
    <property type="entry name" value="Periplasmic binding protein-like II"/>
    <property type="match status" value="1"/>
</dbReference>
<evidence type="ECO:0000256" key="2">
    <source>
        <dbReference type="ARBA" id="ARBA00022729"/>
    </source>
</evidence>
<reference evidence="6 7" key="1">
    <citation type="submission" date="2016-04" db="EMBL/GenBank/DDBJ databases">
        <title>Complete genome sequence and analysis of deep-sea sediment isolate, Amycolatopsis sp. WP1.</title>
        <authorList>
            <person name="Wang H."/>
            <person name="Chen S."/>
            <person name="Wu Q."/>
        </authorList>
    </citation>
    <scope>NUCLEOTIDE SEQUENCE [LARGE SCALE GENOMIC DNA]</scope>
    <source>
        <strain evidence="6 7">WP1</strain>
    </source>
</reference>
<dbReference type="PANTHER" id="PTHR43649">
    <property type="entry name" value="ARABINOSE-BINDING PROTEIN-RELATED"/>
    <property type="match status" value="1"/>
</dbReference>
<keyword evidence="2" id="KW-0732">Signal</keyword>
<dbReference type="KEGG" id="aab:A4R43_09120"/>
<keyword evidence="4" id="KW-0564">Palmitate</keyword>
<dbReference type="RefSeq" id="WP_113691936.1">
    <property type="nucleotide sequence ID" value="NZ_CP015163.1"/>
</dbReference>
<dbReference type="InterPro" id="IPR050490">
    <property type="entry name" value="Bact_solute-bd_prot1"/>
</dbReference>
<dbReference type="AlphaFoldDB" id="A0A344L3Q0"/>
<evidence type="ECO:0000256" key="3">
    <source>
        <dbReference type="ARBA" id="ARBA00023136"/>
    </source>
</evidence>
<dbReference type="EMBL" id="CP015163">
    <property type="protein sequence ID" value="AXB42674.1"/>
    <property type="molecule type" value="Genomic_DNA"/>
</dbReference>
<dbReference type="PROSITE" id="PS51257">
    <property type="entry name" value="PROKAR_LIPOPROTEIN"/>
    <property type="match status" value="1"/>
</dbReference>
<dbReference type="OrthoDB" id="8663148at2"/>
<evidence type="ECO:0000313" key="7">
    <source>
        <dbReference type="Proteomes" id="UP000250434"/>
    </source>
</evidence>
<proteinExistence type="predicted"/>
<evidence type="ECO:0000256" key="5">
    <source>
        <dbReference type="ARBA" id="ARBA00023288"/>
    </source>
</evidence>
<dbReference type="Proteomes" id="UP000250434">
    <property type="component" value="Chromosome"/>
</dbReference>
<gene>
    <name evidence="6" type="ORF">A4R43_09120</name>
</gene>
<dbReference type="SUPFAM" id="SSF53850">
    <property type="entry name" value="Periplasmic binding protein-like II"/>
    <property type="match status" value="1"/>
</dbReference>
<sequence length="467" mass="50513">MRSARGKLGLTAGLVLTLAACGTPTGQEGAPGAANALPGAEEFLNAPCPEPGVKPQADKELTYWSMWTADEPQGKVLQKAMRCFTEKTGVKVNVEWLGRKGYTTNLVPALNTGNVPDLFDQDVSKVSAAIMQPGGTQSVDDVFAMKVGEGEKTVKDVLAPSSYDFPQNKDKTGANFMVPYEMMASAWWYDKATAGEVKPPSTMAELTALFDQAKADGKAAVAQDGDISFYNMYFYTQLAERFVGAGGLYRAASDPTGQAWLTDPGFRRAAEETAKIPPYFIEGWDAAKFPQVQQRWADGEARFLYVGSWVPSETREYLAKQGGATKIDYGSFQFPMPDGATHDTVEQMSIGFSIPKAAKHTEAAKAFIAYTLNKDILLGMTVVANNLVPRADLPVPDDLKDIKAAIDDPEKEHVLQYDGLDGLAGGKWATEVFDPLNLDLLKARITPQQFVDGLAAKSAEFWAAQGS</sequence>
<evidence type="ECO:0000256" key="1">
    <source>
        <dbReference type="ARBA" id="ARBA00022475"/>
    </source>
</evidence>
<name>A0A344L3Q0_9PSEU</name>
<keyword evidence="1" id="KW-1003">Cell membrane</keyword>
<keyword evidence="5" id="KW-0449">Lipoprotein</keyword>
<accession>A0A344L3Q0</accession>